<dbReference type="AlphaFoldDB" id="A0AAE3YSC3"/>
<keyword evidence="3" id="KW-1185">Reference proteome</keyword>
<evidence type="ECO:0000313" key="3">
    <source>
        <dbReference type="Proteomes" id="UP001183643"/>
    </source>
</evidence>
<evidence type="ECO:0000256" key="1">
    <source>
        <dbReference type="SAM" id="MobiDB-lite"/>
    </source>
</evidence>
<dbReference type="InterPro" id="IPR010982">
    <property type="entry name" value="Lambda_DNA-bd_dom_sf"/>
</dbReference>
<organism evidence="2 3">
    <name type="scientific">Catenuloplanes atrovinosus</name>
    <dbReference type="NCBI Taxonomy" id="137266"/>
    <lineage>
        <taxon>Bacteria</taxon>
        <taxon>Bacillati</taxon>
        <taxon>Actinomycetota</taxon>
        <taxon>Actinomycetes</taxon>
        <taxon>Micromonosporales</taxon>
        <taxon>Micromonosporaceae</taxon>
        <taxon>Catenuloplanes</taxon>
    </lineage>
</organism>
<dbReference type="RefSeq" id="WP_310370220.1">
    <property type="nucleotide sequence ID" value="NZ_JAVDYB010000001.1"/>
</dbReference>
<gene>
    <name evidence="2" type="ORF">J2S41_004519</name>
</gene>
<dbReference type="SUPFAM" id="SSF47413">
    <property type="entry name" value="lambda repressor-like DNA-binding domains"/>
    <property type="match status" value="1"/>
</dbReference>
<dbReference type="GO" id="GO:0003677">
    <property type="term" value="F:DNA binding"/>
    <property type="evidence" value="ECO:0007669"/>
    <property type="project" value="InterPro"/>
</dbReference>
<name>A0AAE3YSC3_9ACTN</name>
<reference evidence="2" key="1">
    <citation type="submission" date="2023-07" db="EMBL/GenBank/DDBJ databases">
        <title>Sequencing the genomes of 1000 actinobacteria strains.</title>
        <authorList>
            <person name="Klenk H.-P."/>
        </authorList>
    </citation>
    <scope>NUCLEOTIDE SEQUENCE</scope>
    <source>
        <strain evidence="2">DSM 44707</strain>
    </source>
</reference>
<feature type="region of interest" description="Disordered" evidence="1">
    <location>
        <begin position="147"/>
        <end position="171"/>
    </location>
</feature>
<protein>
    <recommendedName>
        <fullName evidence="4">Helix-turn-helix domain-containing protein</fullName>
    </recommendedName>
</protein>
<proteinExistence type="predicted"/>
<sequence>METFGEALRRRRTQSAYRSLRALADRTGYDWGYIGQVERGERTGSAEFAAVCDTALDAGGELVALYHGGQEADQRRRALLGTLTGLAVSGTMSPMITLEALRQGLSHATDADTDHWQGIARSTPPTSTSSASASCCGACKPIWSSCSTCSSPSPTTGTSRARPGRWRASSR</sequence>
<feature type="compositionally biased region" description="Low complexity" evidence="1">
    <location>
        <begin position="147"/>
        <end position="159"/>
    </location>
</feature>
<accession>A0AAE3YSC3</accession>
<dbReference type="CDD" id="cd00093">
    <property type="entry name" value="HTH_XRE"/>
    <property type="match status" value="1"/>
</dbReference>
<dbReference type="Pfam" id="PF13560">
    <property type="entry name" value="HTH_31"/>
    <property type="match status" value="1"/>
</dbReference>
<feature type="compositionally biased region" description="Basic residues" evidence="1">
    <location>
        <begin position="162"/>
        <end position="171"/>
    </location>
</feature>
<dbReference type="Proteomes" id="UP001183643">
    <property type="component" value="Unassembled WGS sequence"/>
</dbReference>
<dbReference type="Gene3D" id="1.10.260.40">
    <property type="entry name" value="lambda repressor-like DNA-binding domains"/>
    <property type="match status" value="1"/>
</dbReference>
<comment type="caution">
    <text evidence="2">The sequence shown here is derived from an EMBL/GenBank/DDBJ whole genome shotgun (WGS) entry which is preliminary data.</text>
</comment>
<dbReference type="InterPro" id="IPR001387">
    <property type="entry name" value="Cro/C1-type_HTH"/>
</dbReference>
<evidence type="ECO:0000313" key="2">
    <source>
        <dbReference type="EMBL" id="MDR7277741.1"/>
    </source>
</evidence>
<evidence type="ECO:0008006" key="4">
    <source>
        <dbReference type="Google" id="ProtNLM"/>
    </source>
</evidence>
<dbReference type="EMBL" id="JAVDYB010000001">
    <property type="protein sequence ID" value="MDR7277741.1"/>
    <property type="molecule type" value="Genomic_DNA"/>
</dbReference>